<proteinExistence type="predicted"/>
<name>A0A2W5FE08_9SPHI</name>
<evidence type="ECO:0000313" key="2">
    <source>
        <dbReference type="EMBL" id="PZP51897.1"/>
    </source>
</evidence>
<evidence type="ECO:0000256" key="1">
    <source>
        <dbReference type="SAM" id="SignalP"/>
    </source>
</evidence>
<accession>A0A2W5FE08</accession>
<dbReference type="Pfam" id="PF13715">
    <property type="entry name" value="CarbopepD_reg_2"/>
    <property type="match status" value="1"/>
</dbReference>
<organism evidence="2 3">
    <name type="scientific">Pseudopedobacter saltans</name>
    <dbReference type="NCBI Taxonomy" id="151895"/>
    <lineage>
        <taxon>Bacteria</taxon>
        <taxon>Pseudomonadati</taxon>
        <taxon>Bacteroidota</taxon>
        <taxon>Sphingobacteriia</taxon>
        <taxon>Sphingobacteriales</taxon>
        <taxon>Sphingobacteriaceae</taxon>
        <taxon>Pseudopedobacter</taxon>
    </lineage>
</organism>
<comment type="caution">
    <text evidence="2">The sequence shown here is derived from an EMBL/GenBank/DDBJ whole genome shotgun (WGS) entry which is preliminary data.</text>
</comment>
<dbReference type="SUPFAM" id="SSF49464">
    <property type="entry name" value="Carboxypeptidase regulatory domain-like"/>
    <property type="match status" value="1"/>
</dbReference>
<dbReference type="EMBL" id="QFOI01000018">
    <property type="protein sequence ID" value="PZP51897.1"/>
    <property type="molecule type" value="Genomic_DNA"/>
</dbReference>
<gene>
    <name evidence="2" type="ORF">DI598_02070</name>
</gene>
<feature type="signal peptide" evidence="1">
    <location>
        <begin position="1"/>
        <end position="18"/>
    </location>
</feature>
<dbReference type="InterPro" id="IPR008969">
    <property type="entry name" value="CarboxyPept-like_regulatory"/>
</dbReference>
<feature type="chain" id="PRO_5015969926" description="Carboxypeptidase-like regulatory domain-containing protein" evidence="1">
    <location>
        <begin position="19"/>
        <end position="410"/>
    </location>
</feature>
<dbReference type="Gene3D" id="2.60.40.1120">
    <property type="entry name" value="Carboxypeptidase-like, regulatory domain"/>
    <property type="match status" value="1"/>
</dbReference>
<keyword evidence="1" id="KW-0732">Signal</keyword>
<reference evidence="2 3" key="1">
    <citation type="submission" date="2017-11" db="EMBL/GenBank/DDBJ databases">
        <title>Infants hospitalized years apart are colonized by the same room-sourced microbial strains.</title>
        <authorList>
            <person name="Brooks B."/>
            <person name="Olm M.R."/>
            <person name="Firek B.A."/>
            <person name="Baker R."/>
            <person name="Thomas B.C."/>
            <person name="Morowitz M.J."/>
            <person name="Banfield J.F."/>
        </authorList>
    </citation>
    <scope>NUCLEOTIDE SEQUENCE [LARGE SCALE GENOMIC DNA]</scope>
    <source>
        <strain evidence="2">S2_009_000_R2_76</strain>
    </source>
</reference>
<protein>
    <recommendedName>
        <fullName evidence="4">Carboxypeptidase-like regulatory domain-containing protein</fullName>
    </recommendedName>
</protein>
<dbReference type="AlphaFoldDB" id="A0A2W5FE08"/>
<evidence type="ECO:0000313" key="3">
    <source>
        <dbReference type="Proteomes" id="UP000249645"/>
    </source>
</evidence>
<sequence>MKIALAIVLYFLCSYVHAQTITGIVKDTENGKPLIGVTVYIGNSSRSTVSDGNGTFSIVGFSNSPYELIFSFVGYEILVIPSQKIGKEPLNITLKPKENSLDPVAVQTFEKDGWKKWGKLFMDNFIGTLPFSNQCTIKNKDVIKFRYSEKKNELEAIAFEPLIIVNDYLGYKIRYDLEYFINNFKSHYVFYAGYPVFSNISNSSHYLKIREKRRAEVYTGSLLHFARAMYNNTIKEDGFQIRKLQKIPNLEKKRVDSIYKNNNYVSIRPDGTKLIMNKVGQLFPRDTVNYFKAVQRQPDILNILSNKFLSANDLFVRKDTSAKVFEIPDYLYITFPSKLELPEYYTNKFNINGDSCITAVISFLDDKKLSFYSNGAYFPPTNLLTEQYWSWSDKISSMLPFDYKKLKDEK</sequence>
<dbReference type="Proteomes" id="UP000249645">
    <property type="component" value="Unassembled WGS sequence"/>
</dbReference>
<evidence type="ECO:0008006" key="4">
    <source>
        <dbReference type="Google" id="ProtNLM"/>
    </source>
</evidence>